<gene>
    <name evidence="2" type="ORF">LV75_005021</name>
</gene>
<keyword evidence="1" id="KW-0812">Transmembrane</keyword>
<comment type="caution">
    <text evidence="2">The sequence shown here is derived from an EMBL/GenBank/DDBJ whole genome shotgun (WGS) entry which is preliminary data.</text>
</comment>
<dbReference type="RefSeq" id="WP_253889398.1">
    <property type="nucleotide sequence ID" value="NZ_BAAAVB010000001.1"/>
</dbReference>
<sequence length="191" mass="21233">MQNPMYPELFGFTALTWQAGSTLITGGALAVAIAVGWRQLAAARKLREEQARPYIVVDIVPGLTSRKLLDLVVTNIGKSPAYDLRITFDPAPERTDEIGEFKLKDARILAEKTPMFAPGREFRMFFDSAVDRTKSQLPMSFAVKVEYKDSRGKGYIDETQLDFDVQRGAAYVAVYGIHDGVKALIDIAKKV</sequence>
<evidence type="ECO:0000313" key="2">
    <source>
        <dbReference type="EMBL" id="MCP2272495.1"/>
    </source>
</evidence>
<feature type="transmembrane region" description="Helical" evidence="1">
    <location>
        <begin position="15"/>
        <end position="37"/>
    </location>
</feature>
<evidence type="ECO:0000313" key="3">
    <source>
        <dbReference type="Proteomes" id="UP001205185"/>
    </source>
</evidence>
<keyword evidence="1" id="KW-0472">Membrane</keyword>
<name>A0ABT1IIM3_9PSEU</name>
<reference evidence="2 3" key="1">
    <citation type="submission" date="2022-06" db="EMBL/GenBank/DDBJ databases">
        <title>Genomic Encyclopedia of Archaeal and Bacterial Type Strains, Phase II (KMG-II): from individual species to whole genera.</title>
        <authorList>
            <person name="Goeker M."/>
        </authorList>
    </citation>
    <scope>NUCLEOTIDE SEQUENCE [LARGE SCALE GENOMIC DNA]</scope>
    <source>
        <strain evidence="2 3">DSM 44255</strain>
    </source>
</reference>
<proteinExistence type="predicted"/>
<dbReference type="Proteomes" id="UP001205185">
    <property type="component" value="Unassembled WGS sequence"/>
</dbReference>
<accession>A0ABT1IIM3</accession>
<keyword evidence="1" id="KW-1133">Transmembrane helix</keyword>
<organism evidence="2 3">
    <name type="scientific">Actinokineospora diospyrosa</name>
    <dbReference type="NCBI Taxonomy" id="103728"/>
    <lineage>
        <taxon>Bacteria</taxon>
        <taxon>Bacillati</taxon>
        <taxon>Actinomycetota</taxon>
        <taxon>Actinomycetes</taxon>
        <taxon>Pseudonocardiales</taxon>
        <taxon>Pseudonocardiaceae</taxon>
        <taxon>Actinokineospora</taxon>
    </lineage>
</organism>
<dbReference type="EMBL" id="JAMTCO010000012">
    <property type="protein sequence ID" value="MCP2272495.1"/>
    <property type="molecule type" value="Genomic_DNA"/>
</dbReference>
<keyword evidence="3" id="KW-1185">Reference proteome</keyword>
<protein>
    <submittedName>
        <fullName evidence="2">Uncharacterized protein</fullName>
    </submittedName>
</protein>
<evidence type="ECO:0000256" key="1">
    <source>
        <dbReference type="SAM" id="Phobius"/>
    </source>
</evidence>